<evidence type="ECO:0000256" key="1">
    <source>
        <dbReference type="SAM" id="MobiDB-lite"/>
    </source>
</evidence>
<keyword evidence="2" id="KW-0812">Transmembrane</keyword>
<evidence type="ECO:0000313" key="5">
    <source>
        <dbReference type="Proteomes" id="UP000035366"/>
    </source>
</evidence>
<dbReference type="SUPFAM" id="SSF117892">
    <property type="entry name" value="Band 7/SPFH domain"/>
    <property type="match status" value="1"/>
</dbReference>
<organism evidence="4 5">
    <name type="scientific">Streptomyces incarnatus</name>
    <dbReference type="NCBI Taxonomy" id="665007"/>
    <lineage>
        <taxon>Bacteria</taxon>
        <taxon>Bacillati</taxon>
        <taxon>Actinomycetota</taxon>
        <taxon>Actinomycetes</taxon>
        <taxon>Kitasatosporales</taxon>
        <taxon>Streptomycetaceae</taxon>
        <taxon>Streptomyces</taxon>
    </lineage>
</organism>
<feature type="region of interest" description="Disordered" evidence="1">
    <location>
        <begin position="64"/>
        <end position="83"/>
    </location>
</feature>
<feature type="compositionally biased region" description="Low complexity" evidence="1">
    <location>
        <begin position="18"/>
        <end position="34"/>
    </location>
</feature>
<feature type="transmembrane region" description="Helical" evidence="2">
    <location>
        <begin position="150"/>
        <end position="168"/>
    </location>
</feature>
<feature type="transmembrane region" description="Helical" evidence="2">
    <location>
        <begin position="100"/>
        <end position="124"/>
    </location>
</feature>
<keyword evidence="2" id="KW-1133">Transmembrane helix</keyword>
<name>A0ABM5TPE3_9ACTN</name>
<feature type="compositionally biased region" description="Polar residues" evidence="1">
    <location>
        <begin position="1"/>
        <end position="12"/>
    </location>
</feature>
<dbReference type="RefSeq" id="WP_208900658.1">
    <property type="nucleotide sequence ID" value="NZ_CP011497.1"/>
</dbReference>
<accession>A0ABM5TPE3</accession>
<dbReference type="Proteomes" id="UP000035366">
    <property type="component" value="Chromosome"/>
</dbReference>
<evidence type="ECO:0000259" key="3">
    <source>
        <dbReference type="SMART" id="SM00244"/>
    </source>
</evidence>
<dbReference type="PANTHER" id="PTHR43446:SF1">
    <property type="entry name" value="BAND 7 DOMAIN-CONTAINING PROTEIN"/>
    <property type="match status" value="1"/>
</dbReference>
<keyword evidence="2" id="KW-0472">Membrane</keyword>
<reference evidence="4 5" key="1">
    <citation type="journal article" date="2015" name="ISME J.">
        <title>Draft Genome Sequence of Streptomyces incarnatus NRRL8089, which Produces the Nucleoside Antibiotic Sinefungin.</title>
        <authorList>
            <person name="Oshima K."/>
            <person name="Hattori M."/>
            <person name="Shimizu H."/>
            <person name="Fukuda K."/>
            <person name="Nemoto M."/>
            <person name="Inagaki K."/>
            <person name="Tamura T."/>
        </authorList>
    </citation>
    <scope>NUCLEOTIDE SEQUENCE [LARGE SCALE GENOMIC DNA]</scope>
    <source>
        <strain evidence="4 5">NRRL 8089</strain>
    </source>
</reference>
<dbReference type="InterPro" id="IPR001107">
    <property type="entry name" value="Band_7"/>
</dbReference>
<dbReference type="Gene3D" id="3.30.479.30">
    <property type="entry name" value="Band 7 domain"/>
    <property type="match status" value="1"/>
</dbReference>
<dbReference type="InterPro" id="IPR036013">
    <property type="entry name" value="Band_7/SPFH_dom_sf"/>
</dbReference>
<dbReference type="PANTHER" id="PTHR43446">
    <property type="entry name" value="MEMBRANE PROTEIN-RELATED"/>
    <property type="match status" value="1"/>
</dbReference>
<dbReference type="SMART" id="SM00244">
    <property type="entry name" value="PHB"/>
    <property type="match status" value="1"/>
</dbReference>
<dbReference type="Pfam" id="PF01145">
    <property type="entry name" value="Band_7"/>
    <property type="match status" value="1"/>
</dbReference>
<feature type="region of interest" description="Disordered" evidence="1">
    <location>
        <begin position="1"/>
        <end position="34"/>
    </location>
</feature>
<sequence>MGTSTSHTTPESEGQPEGAPGAVGRPGRPVPGGATVEIPVHLLFRDDADPLNPVKVPVEPAVVARRRGTGEQPSPGQPVPVRRRQLPEVDPELVERPARVLPGAVGALAGVCGVTGTLVTSWWAGLLPPSVAEALSLPASLVAGPGPAQWAAYAGAWALAMLGFGGLARGRTGRAWVLDLSGGYRGTVRRTGLIWVNPLLRRRRVDVRLRHWRSEAMPAADHDGMPLRVVVLVVWRMRDTARAVLGVEDHEAYLRQCVEAALARVPVEPAGGTRGGVTAAGEALTRLVAEEAAPVGVEVFSVRPLRVEYAPEVADAVRRRRITRLDARQRAGLLDSVVDAVEDAMSRLTARGLVGPDDDERKALVRDLTVAFCSGRGEPS</sequence>
<evidence type="ECO:0000256" key="2">
    <source>
        <dbReference type="SAM" id="Phobius"/>
    </source>
</evidence>
<keyword evidence="5" id="KW-1185">Reference proteome</keyword>
<proteinExistence type="predicted"/>
<protein>
    <submittedName>
        <fullName evidence="4">Membrane protein</fullName>
    </submittedName>
</protein>
<feature type="domain" description="Band 7" evidence="3">
    <location>
        <begin position="165"/>
        <end position="321"/>
    </location>
</feature>
<evidence type="ECO:0000313" key="4">
    <source>
        <dbReference type="EMBL" id="AKJ12942.1"/>
    </source>
</evidence>
<gene>
    <name evidence="4" type="ORF">ABB07_23775</name>
</gene>
<dbReference type="EMBL" id="CP011497">
    <property type="protein sequence ID" value="AKJ12942.1"/>
    <property type="molecule type" value="Genomic_DNA"/>
</dbReference>